<proteinExistence type="predicted"/>
<evidence type="ECO:0000313" key="1">
    <source>
        <dbReference type="EMBL" id="KXT03690.1"/>
    </source>
</evidence>
<dbReference type="PANTHER" id="PTHR42085:SF1">
    <property type="entry name" value="F-BOX DOMAIN-CONTAINING PROTEIN"/>
    <property type="match status" value="1"/>
</dbReference>
<evidence type="ECO:0000313" key="2">
    <source>
        <dbReference type="Proteomes" id="UP000070133"/>
    </source>
</evidence>
<dbReference type="OrthoDB" id="3946696at2759"/>
<reference evidence="1 2" key="1">
    <citation type="submission" date="2015-07" db="EMBL/GenBank/DDBJ databases">
        <title>Comparative genomics of the Sigatoka disease complex on banana suggests a link between parallel evolutionary changes in Pseudocercospora fijiensis and Pseudocercospora eumusae and increased virulence on the banana host.</title>
        <authorList>
            <person name="Chang T.-C."/>
            <person name="Salvucci A."/>
            <person name="Crous P.W."/>
            <person name="Stergiopoulos I."/>
        </authorList>
    </citation>
    <scope>NUCLEOTIDE SEQUENCE [LARGE SCALE GENOMIC DNA]</scope>
    <source>
        <strain evidence="1 2">CBS 114824</strain>
    </source>
</reference>
<dbReference type="AlphaFoldDB" id="A0A139HMN0"/>
<keyword evidence="2" id="KW-1185">Reference proteome</keyword>
<dbReference type="EMBL" id="LFZN01000028">
    <property type="protein sequence ID" value="KXT03690.1"/>
    <property type="molecule type" value="Genomic_DNA"/>
</dbReference>
<dbReference type="Proteomes" id="UP000070133">
    <property type="component" value="Unassembled WGS sequence"/>
</dbReference>
<dbReference type="InterPro" id="IPR038883">
    <property type="entry name" value="AN11006-like"/>
</dbReference>
<sequence length="393" mass="45402">MDTSMAPIDQCIALDAHARAMSRLLSTTKYLAPEPILRPFPFARYGSTRALMLDFYKAEDGTIRKRTNPATSTYADALCNRIDKSWALIRQQRADENTAILEQDDYTVESPATCAPAKSALEAYQAFKVLYEERRRCRRYPAVTSATGFLDLPAELRNPLYRQWLVSSEPIYICCIPCGKVYSVRPDTWNARTALMRLNQQIRVEASSIHYGENDFRFPDEYAWLALRNFLQAIGPINTSYIRHLTVHTHWLVKPFFADEFHNGNDCGVCNFDMLDEVEVAAAVQECFRLLSKAGNLISLTLLLPAHVNFYHVWPLPSDLPKLRIKLIRSDCVHTHFPERQYHPIIEKTEQLQDGYGNVEVYRVFDTPQSYAKCRGWEYEESECMDPYCEWNH</sequence>
<comment type="caution">
    <text evidence="1">The sequence shown here is derived from an EMBL/GenBank/DDBJ whole genome shotgun (WGS) entry which is preliminary data.</text>
</comment>
<accession>A0A139HMN0</accession>
<dbReference type="STRING" id="321146.A0A139HMN0"/>
<protein>
    <submittedName>
        <fullName evidence="1">Uncharacterized protein</fullName>
    </submittedName>
</protein>
<organism evidence="1 2">
    <name type="scientific">Pseudocercospora eumusae</name>
    <dbReference type="NCBI Taxonomy" id="321146"/>
    <lineage>
        <taxon>Eukaryota</taxon>
        <taxon>Fungi</taxon>
        <taxon>Dikarya</taxon>
        <taxon>Ascomycota</taxon>
        <taxon>Pezizomycotina</taxon>
        <taxon>Dothideomycetes</taxon>
        <taxon>Dothideomycetidae</taxon>
        <taxon>Mycosphaerellales</taxon>
        <taxon>Mycosphaerellaceae</taxon>
        <taxon>Pseudocercospora</taxon>
    </lineage>
</organism>
<gene>
    <name evidence="1" type="ORF">AC578_5186</name>
</gene>
<name>A0A139HMN0_9PEZI</name>
<dbReference type="PANTHER" id="PTHR42085">
    <property type="entry name" value="F-BOX DOMAIN-CONTAINING PROTEIN"/>
    <property type="match status" value="1"/>
</dbReference>